<name>A0ABM8ZNS0_9VIBR</name>
<dbReference type="InterPro" id="IPR036909">
    <property type="entry name" value="Cyt_c-like_dom_sf"/>
</dbReference>
<dbReference type="InterPro" id="IPR009056">
    <property type="entry name" value="Cyt_c-like_dom"/>
</dbReference>
<keyword evidence="3 6" id="KW-0479">Metal-binding</keyword>
<keyword evidence="10" id="KW-1185">Reference proteome</keyword>
<evidence type="ECO:0000313" key="10">
    <source>
        <dbReference type="Proteomes" id="UP000838160"/>
    </source>
</evidence>
<dbReference type="Pfam" id="PF00034">
    <property type="entry name" value="Cytochrom_C"/>
    <property type="match status" value="1"/>
</dbReference>
<comment type="caution">
    <text evidence="9">The sequence shown here is derived from an EMBL/GenBank/DDBJ whole genome shotgun (WGS) entry which is preliminary data.</text>
</comment>
<keyword evidence="7" id="KW-0732">Signal</keyword>
<reference evidence="9" key="1">
    <citation type="submission" date="2021-12" db="EMBL/GenBank/DDBJ databases">
        <authorList>
            <person name="Rodrigo-Torres L."/>
            <person name="Arahal R. D."/>
            <person name="Lucena T."/>
        </authorList>
    </citation>
    <scope>NUCLEOTIDE SEQUENCE</scope>
    <source>
        <strain evidence="9">CECT 8226</strain>
    </source>
</reference>
<evidence type="ECO:0000256" key="3">
    <source>
        <dbReference type="ARBA" id="ARBA00022723"/>
    </source>
</evidence>
<evidence type="ECO:0000256" key="5">
    <source>
        <dbReference type="ARBA" id="ARBA00023004"/>
    </source>
</evidence>
<gene>
    <name evidence="9" type="ORF">VHP8226_03957</name>
</gene>
<keyword evidence="5 6" id="KW-0408">Iron</keyword>
<dbReference type="InterPro" id="IPR002327">
    <property type="entry name" value="Cyt_c_1A/1B"/>
</dbReference>
<evidence type="ECO:0000256" key="2">
    <source>
        <dbReference type="ARBA" id="ARBA00022617"/>
    </source>
</evidence>
<keyword evidence="1" id="KW-0813">Transport</keyword>
<dbReference type="RefSeq" id="WP_237486819.1">
    <property type="nucleotide sequence ID" value="NZ_CAKLCM010000003.1"/>
</dbReference>
<evidence type="ECO:0000256" key="6">
    <source>
        <dbReference type="PROSITE-ProRule" id="PRU00433"/>
    </source>
</evidence>
<evidence type="ECO:0000259" key="8">
    <source>
        <dbReference type="PROSITE" id="PS51007"/>
    </source>
</evidence>
<accession>A0ABM8ZNS0</accession>
<feature type="chain" id="PRO_5045433703" description="Cytochrome c domain-containing protein" evidence="7">
    <location>
        <begin position="22"/>
        <end position="471"/>
    </location>
</feature>
<sequence>MVIRRFTFALILLVSPMISQAADSEMIRDISQMQVSEKALNDAVASRTLSWLTGSSSNNDYMSVGRMANYFGFVGLRVASGHSLSRSQVAKHTLAVLDSDQREILIELVTEQKAPFNKAVASRSAMNRALEGLLVGETISEAAFIRLGETYGADEALLGQVIAQRLGEIIQTLDNDQKQQLNQIRDAYLNGKGQDLSLSSSKIKMSKADKKELVNLAARLLSWSTGDQEFNDFEVVGKPSQHFGFVSLRIASNHGIKRGQVAKEVRSLLTEQQNALLQQSAQNNIAEFNDFLEQRGQLMRTLEAAQQGKTISTDKVVEYGQATGGIEASMTWDQAQAMLKVRALLTDSQSQTLLTIRNKYTAGGNDTLPENSIERGRQLYSQCTLCHSENSSIAPNMNQIVGRKVASDDRYQNYSKAMLEFAAKNPVWSESLIEQFLASPKDLIPGTYMGYTGLKNKQDRQAIVEYLSTLD</sequence>
<dbReference type="SUPFAM" id="SSF46626">
    <property type="entry name" value="Cytochrome c"/>
    <property type="match status" value="1"/>
</dbReference>
<evidence type="ECO:0000256" key="1">
    <source>
        <dbReference type="ARBA" id="ARBA00022448"/>
    </source>
</evidence>
<protein>
    <recommendedName>
        <fullName evidence="8">Cytochrome c domain-containing protein</fullName>
    </recommendedName>
</protein>
<evidence type="ECO:0000313" key="9">
    <source>
        <dbReference type="EMBL" id="CAH0530316.1"/>
    </source>
</evidence>
<dbReference type="EMBL" id="CAKLCM010000003">
    <property type="protein sequence ID" value="CAH0530316.1"/>
    <property type="molecule type" value="Genomic_DNA"/>
</dbReference>
<feature type="domain" description="Cytochrome c" evidence="8">
    <location>
        <begin position="371"/>
        <end position="471"/>
    </location>
</feature>
<keyword evidence="2 6" id="KW-0349">Heme</keyword>
<keyword evidence="4" id="KW-0249">Electron transport</keyword>
<organism evidence="9 10">
    <name type="scientific">Vibrio hippocampi</name>
    <dbReference type="NCBI Taxonomy" id="654686"/>
    <lineage>
        <taxon>Bacteria</taxon>
        <taxon>Pseudomonadati</taxon>
        <taxon>Pseudomonadota</taxon>
        <taxon>Gammaproteobacteria</taxon>
        <taxon>Vibrionales</taxon>
        <taxon>Vibrionaceae</taxon>
        <taxon>Vibrio</taxon>
    </lineage>
</organism>
<evidence type="ECO:0000256" key="4">
    <source>
        <dbReference type="ARBA" id="ARBA00022982"/>
    </source>
</evidence>
<dbReference type="PANTHER" id="PTHR11961">
    <property type="entry name" value="CYTOCHROME C"/>
    <property type="match status" value="1"/>
</dbReference>
<dbReference type="PROSITE" id="PS51007">
    <property type="entry name" value="CYTC"/>
    <property type="match status" value="1"/>
</dbReference>
<proteinExistence type="predicted"/>
<evidence type="ECO:0000256" key="7">
    <source>
        <dbReference type="SAM" id="SignalP"/>
    </source>
</evidence>
<dbReference type="Gene3D" id="1.10.760.10">
    <property type="entry name" value="Cytochrome c-like domain"/>
    <property type="match status" value="1"/>
</dbReference>
<dbReference type="Proteomes" id="UP000838160">
    <property type="component" value="Unassembled WGS sequence"/>
</dbReference>
<feature type="signal peptide" evidence="7">
    <location>
        <begin position="1"/>
        <end position="21"/>
    </location>
</feature>